<evidence type="ECO:0000256" key="12">
    <source>
        <dbReference type="ARBA" id="ARBA00022884"/>
    </source>
</evidence>
<dbReference type="InterPro" id="IPR023395">
    <property type="entry name" value="MCP_dom_sf"/>
</dbReference>
<dbReference type="Pfam" id="PF00153">
    <property type="entry name" value="Mito_carr"/>
    <property type="match status" value="3"/>
</dbReference>
<gene>
    <name evidence="21" type="ORF">KVV02_003549</name>
</gene>
<evidence type="ECO:0000256" key="5">
    <source>
        <dbReference type="ARBA" id="ARBA00007841"/>
    </source>
</evidence>
<dbReference type="Gene3D" id="1.50.40.10">
    <property type="entry name" value="Mitochondrial carrier domain"/>
    <property type="match status" value="2"/>
</dbReference>
<comment type="similarity">
    <text evidence="5">Belongs to the RRP40 family.</text>
</comment>
<evidence type="ECO:0000256" key="14">
    <source>
        <dbReference type="ARBA" id="ARBA00023136"/>
    </source>
</evidence>
<feature type="domain" description="Exosome complex exonuclease Rrp40 N-terminal" evidence="20">
    <location>
        <begin position="425"/>
        <end position="464"/>
    </location>
</feature>
<evidence type="ECO:0000256" key="3">
    <source>
        <dbReference type="ARBA" id="ARBA00004604"/>
    </source>
</evidence>
<dbReference type="Gene3D" id="2.40.50.100">
    <property type="match status" value="1"/>
</dbReference>
<dbReference type="Gene3D" id="3.30.1370.10">
    <property type="entry name" value="K Homology domain, type 1"/>
    <property type="match status" value="1"/>
</dbReference>
<evidence type="ECO:0000256" key="8">
    <source>
        <dbReference type="ARBA" id="ARBA00022552"/>
    </source>
</evidence>
<dbReference type="PROSITE" id="PS50920">
    <property type="entry name" value="SOLCAR"/>
    <property type="match status" value="3"/>
</dbReference>
<evidence type="ECO:0000256" key="17">
    <source>
        <dbReference type="PROSITE-ProRule" id="PRU00282"/>
    </source>
</evidence>
<feature type="repeat" description="Solcar" evidence="17">
    <location>
        <begin position="44"/>
        <end position="133"/>
    </location>
</feature>
<dbReference type="FunFam" id="2.40.50.140:FF:000112">
    <property type="entry name" value="Exosome complex component RRP40"/>
    <property type="match status" value="1"/>
</dbReference>
<dbReference type="PANTHER" id="PTHR45667">
    <property type="entry name" value="S-ADENOSYLMETHIONINE MITOCHONDRIAL CARRIER PROTEIN"/>
    <property type="match status" value="1"/>
</dbReference>
<keyword evidence="12" id="KW-0694">RNA-binding</keyword>
<keyword evidence="11" id="KW-0271">Exosome</keyword>
<protein>
    <recommendedName>
        <fullName evidence="16">Ribosomal RNA-processing protein 40</fullName>
    </recommendedName>
</protein>
<dbReference type="SUPFAM" id="SSF54791">
    <property type="entry name" value="Eukaryotic type KH-domain (KH-domain type I)"/>
    <property type="match status" value="1"/>
</dbReference>
<keyword evidence="8" id="KW-0698">rRNA processing</keyword>
<evidence type="ECO:0000256" key="6">
    <source>
        <dbReference type="ARBA" id="ARBA00022448"/>
    </source>
</evidence>
<evidence type="ECO:0000256" key="11">
    <source>
        <dbReference type="ARBA" id="ARBA00022835"/>
    </source>
</evidence>
<evidence type="ECO:0000256" key="1">
    <source>
        <dbReference type="ARBA" id="ARBA00004141"/>
    </source>
</evidence>
<evidence type="ECO:0000256" key="2">
    <source>
        <dbReference type="ARBA" id="ARBA00004496"/>
    </source>
</evidence>
<evidence type="ECO:0000259" key="20">
    <source>
        <dbReference type="Pfam" id="PF18311"/>
    </source>
</evidence>
<feature type="region of interest" description="Disordered" evidence="18">
    <location>
        <begin position="1"/>
        <end position="29"/>
    </location>
</feature>
<dbReference type="GO" id="GO:0006364">
    <property type="term" value="P:rRNA processing"/>
    <property type="evidence" value="ECO:0007669"/>
    <property type="project" value="UniProtKB-KW"/>
</dbReference>
<dbReference type="FunFam" id="1.50.40.10:FF:000095">
    <property type="entry name" value="Mitochondrial carrier protein"/>
    <property type="match status" value="1"/>
</dbReference>
<dbReference type="SUPFAM" id="SSF110324">
    <property type="entry name" value="Ribosomal L27 protein-like"/>
    <property type="match status" value="1"/>
</dbReference>
<keyword evidence="9 17" id="KW-0812">Transmembrane</keyword>
<evidence type="ECO:0000256" key="10">
    <source>
        <dbReference type="ARBA" id="ARBA00022737"/>
    </source>
</evidence>
<proteinExistence type="inferred from homology"/>
<evidence type="ECO:0000256" key="18">
    <source>
        <dbReference type="SAM" id="MobiDB-lite"/>
    </source>
</evidence>
<dbReference type="EMBL" id="JAIFTL010000047">
    <property type="protein sequence ID" value="KAG9325132.1"/>
    <property type="molecule type" value="Genomic_DNA"/>
</dbReference>
<name>A0A9P8CZ33_MORAP</name>
<comment type="similarity">
    <text evidence="4">Belongs to the mitochondrial carrier (TC 2.A.29) family.</text>
</comment>
<keyword evidence="6" id="KW-0813">Transport</keyword>
<comment type="caution">
    <text evidence="21">The sequence shown here is derived from an EMBL/GenBank/DDBJ whole genome shotgun (WGS) entry which is preliminary data.</text>
</comment>
<feature type="domain" description="K Homology" evidence="19">
    <location>
        <begin position="553"/>
        <end position="600"/>
    </location>
</feature>
<dbReference type="CDD" id="cd22526">
    <property type="entry name" value="KH-I_Rrp40"/>
    <property type="match status" value="1"/>
</dbReference>
<dbReference type="CDD" id="cd05790">
    <property type="entry name" value="S1_Rrp40"/>
    <property type="match status" value="1"/>
</dbReference>
<dbReference type="AlphaFoldDB" id="A0A9P8CZ33"/>
<evidence type="ECO:0000313" key="21">
    <source>
        <dbReference type="EMBL" id="KAG9325132.1"/>
    </source>
</evidence>
<dbReference type="GO" id="GO:0003723">
    <property type="term" value="F:RNA binding"/>
    <property type="evidence" value="ECO:0007669"/>
    <property type="project" value="UniProtKB-KW"/>
</dbReference>
<reference evidence="21" key="1">
    <citation type="submission" date="2021-07" db="EMBL/GenBank/DDBJ databases">
        <title>Draft genome of Mortierella alpina, strain LL118, isolated from an aspen leaf litter sample.</title>
        <authorList>
            <person name="Yang S."/>
            <person name="Vinatzer B.A."/>
        </authorList>
    </citation>
    <scope>NUCLEOTIDE SEQUENCE</scope>
    <source>
        <strain evidence="21">LL118</strain>
    </source>
</reference>
<dbReference type="GO" id="GO:0016020">
    <property type="term" value="C:membrane"/>
    <property type="evidence" value="ECO:0007669"/>
    <property type="project" value="UniProtKB-SubCell"/>
</dbReference>
<dbReference type="GO" id="GO:0005737">
    <property type="term" value="C:cytoplasm"/>
    <property type="evidence" value="ECO:0007669"/>
    <property type="project" value="UniProtKB-SubCell"/>
</dbReference>
<evidence type="ECO:0000256" key="4">
    <source>
        <dbReference type="ARBA" id="ARBA00006375"/>
    </source>
</evidence>
<evidence type="ECO:0000256" key="15">
    <source>
        <dbReference type="ARBA" id="ARBA00023242"/>
    </source>
</evidence>
<dbReference type="InterPro" id="IPR036612">
    <property type="entry name" value="KH_dom_type_1_sf"/>
</dbReference>
<comment type="subcellular location">
    <subcellularLocation>
        <location evidence="2">Cytoplasm</location>
    </subcellularLocation>
    <subcellularLocation>
        <location evidence="1">Membrane</location>
        <topology evidence="1">Multi-pass membrane protein</topology>
    </subcellularLocation>
    <subcellularLocation>
        <location evidence="3">Nucleus</location>
        <location evidence="3">Nucleolus</location>
    </subcellularLocation>
</comment>
<keyword evidence="7" id="KW-0963">Cytoplasm</keyword>
<dbReference type="GO" id="GO:0005730">
    <property type="term" value="C:nucleolus"/>
    <property type="evidence" value="ECO:0007669"/>
    <property type="project" value="UniProtKB-SubCell"/>
</dbReference>
<dbReference type="Gene3D" id="2.40.50.140">
    <property type="entry name" value="Nucleic acid-binding proteins"/>
    <property type="match status" value="1"/>
</dbReference>
<dbReference type="InterPro" id="IPR041054">
    <property type="entry name" value="Rrp40_N_euk"/>
</dbReference>
<dbReference type="InterPro" id="IPR018108">
    <property type="entry name" value="MCP_transmembrane"/>
</dbReference>
<dbReference type="SUPFAM" id="SSF50249">
    <property type="entry name" value="Nucleic acid-binding proteins"/>
    <property type="match status" value="1"/>
</dbReference>
<dbReference type="Pfam" id="PF18311">
    <property type="entry name" value="Rrp40_N"/>
    <property type="match status" value="1"/>
</dbReference>
<keyword evidence="10" id="KW-0677">Repeat</keyword>
<evidence type="ECO:0000313" key="22">
    <source>
        <dbReference type="Proteomes" id="UP000717515"/>
    </source>
</evidence>
<dbReference type="GO" id="GO:0010468">
    <property type="term" value="P:regulation of gene expression"/>
    <property type="evidence" value="ECO:0007669"/>
    <property type="project" value="UniProtKB-ARBA"/>
</dbReference>
<keyword evidence="14 17" id="KW-0472">Membrane</keyword>
<dbReference type="Pfam" id="PF15985">
    <property type="entry name" value="KH_6"/>
    <property type="match status" value="1"/>
</dbReference>
<dbReference type="Proteomes" id="UP000717515">
    <property type="component" value="Unassembled WGS sequence"/>
</dbReference>
<evidence type="ECO:0000256" key="7">
    <source>
        <dbReference type="ARBA" id="ARBA00022490"/>
    </source>
</evidence>
<dbReference type="InterPro" id="IPR004088">
    <property type="entry name" value="KH_dom_type_1"/>
</dbReference>
<evidence type="ECO:0000256" key="16">
    <source>
        <dbReference type="ARBA" id="ARBA00030615"/>
    </source>
</evidence>
<evidence type="ECO:0000256" key="9">
    <source>
        <dbReference type="ARBA" id="ARBA00022692"/>
    </source>
</evidence>
<dbReference type="InterPro" id="IPR012340">
    <property type="entry name" value="NA-bd_OB-fold"/>
</dbReference>
<evidence type="ECO:0000256" key="13">
    <source>
        <dbReference type="ARBA" id="ARBA00022989"/>
    </source>
</evidence>
<keyword evidence="15" id="KW-0539">Nucleus</keyword>
<accession>A0A9P8CZ33</accession>
<keyword evidence="13" id="KW-1133">Transmembrane helix</keyword>
<evidence type="ECO:0000259" key="19">
    <source>
        <dbReference type="Pfam" id="PF15985"/>
    </source>
</evidence>
<dbReference type="InterPro" id="IPR037319">
    <property type="entry name" value="Rrp40_S1"/>
</dbReference>
<dbReference type="InterPro" id="IPR049469">
    <property type="entry name" value="RRP40_KH-I"/>
</dbReference>
<dbReference type="Pfam" id="PF21262">
    <property type="entry name" value="RRP40_S1"/>
    <property type="match status" value="1"/>
</dbReference>
<dbReference type="SUPFAM" id="SSF103506">
    <property type="entry name" value="Mitochondrial carrier"/>
    <property type="match status" value="1"/>
</dbReference>
<feature type="repeat" description="Solcar" evidence="17">
    <location>
        <begin position="246"/>
        <end position="347"/>
    </location>
</feature>
<sequence>MSSSGGIISPSTDSSASTPQLQSFHPSSTLKRALPPTLIEEPEPPYIDVLIAGGMGGAIADFLMHSVDTVKTRLQGQPSAHPPKYNNMFHAYSTILREEGVSRGLYSGVAPAMTGSLPGTTLYFGTYEYTKRTLTAAGCPDTLAHLAGGSIGDFVASFIYVPSEVLKTRMQLQGRYNNPSFISGYNYKNTWHALQMIVKYDGVGALFQGYRATLLRDVPFSALQFAFYEKFKFEAKRWEARADGQMSLHVETACGAVAGGLAGFLTTPLDVMKTLLQTQVKRPATSIVASSTASAQKYYVGIWDGLKWNLKHHGVIGGLFRGVGPRVFWTSLQSALMFVIYEQALHLQDNMRHFEQWPYGSTDTKLWLHTKPRYKRTRTRTRAMASITTDQEMEQSTEPKIVLPGDVLPPAESGLLGDGSTASVIKLGPGLHPMDDDTITAVKAGVLKHSEIGNRWWVESNQRRYVAAAGESVIGVVVGKTVEHYKVDIGTAQPALLGILSFEGASKRNKPNHNIGTLLYCRVSLANKDMEAELECMNPTTGKADGYGELKAGFVTKISLGLARRLLDPKSQVLMLLGRHIPFEMATGMNGRVWINSASPKHTILICNAIKNSEYLNSQECETMIKNLVQKM</sequence>
<feature type="repeat" description="Solcar" evidence="17">
    <location>
        <begin position="140"/>
        <end position="234"/>
    </location>
</feature>
<organism evidence="21 22">
    <name type="scientific">Mortierella alpina</name>
    <name type="common">Oleaginous fungus</name>
    <name type="synonym">Mortierella renispora</name>
    <dbReference type="NCBI Taxonomy" id="64518"/>
    <lineage>
        <taxon>Eukaryota</taxon>
        <taxon>Fungi</taxon>
        <taxon>Fungi incertae sedis</taxon>
        <taxon>Mucoromycota</taxon>
        <taxon>Mortierellomycotina</taxon>
        <taxon>Mortierellomycetes</taxon>
        <taxon>Mortierellales</taxon>
        <taxon>Mortierellaceae</taxon>
        <taxon>Mortierella</taxon>
    </lineage>
</organism>
<dbReference type="GO" id="GO:0000178">
    <property type="term" value="C:exosome (RNase complex)"/>
    <property type="evidence" value="ECO:0007669"/>
    <property type="project" value="UniProtKB-KW"/>
</dbReference>
<dbReference type="FunFam" id="3.30.1370.10:FF:000038">
    <property type="entry name" value="exosome complex component RRP40"/>
    <property type="match status" value="1"/>
</dbReference>